<name>B5GUF0_STRCL</name>
<keyword evidence="3" id="KW-1185">Reference proteome</keyword>
<protein>
    <submittedName>
        <fullName evidence="2">Uncharacterized protein</fullName>
    </submittedName>
</protein>
<feature type="region of interest" description="Disordered" evidence="1">
    <location>
        <begin position="87"/>
        <end position="188"/>
    </location>
</feature>
<evidence type="ECO:0000313" key="3">
    <source>
        <dbReference type="Proteomes" id="UP000002357"/>
    </source>
</evidence>
<geneLocation type="plasmid" evidence="2 3">
    <name>pSCL4</name>
</geneLocation>
<dbReference type="AlphaFoldDB" id="B5GUF0"/>
<proteinExistence type="predicted"/>
<evidence type="ECO:0000256" key="1">
    <source>
        <dbReference type="SAM" id="MobiDB-lite"/>
    </source>
</evidence>
<keyword evidence="2" id="KW-0614">Plasmid</keyword>
<reference evidence="2 3" key="1">
    <citation type="journal article" date="2010" name="Genome Biol. Evol.">
        <title>The sequence of a 1.8-mb bacterial linear plasmid reveals a rich evolutionary reservoir of secondary metabolic pathways.</title>
        <authorList>
            <person name="Medema M.H."/>
            <person name="Trefzer A."/>
            <person name="Kovalchuk A."/>
            <person name="van den Berg M."/>
            <person name="Mueller U."/>
            <person name="Heijne W."/>
            <person name="Wu L."/>
            <person name="Alam M.T."/>
            <person name="Ronning C.M."/>
            <person name="Nierman W.C."/>
            <person name="Bovenberg R.A.L."/>
            <person name="Breitling R."/>
            <person name="Takano E."/>
        </authorList>
    </citation>
    <scope>NUCLEOTIDE SEQUENCE [LARGE SCALE GENOMIC DNA]</scope>
    <source>
        <strain evidence="3">ATCC 27064 / DSM 738 / JCM 4710 / NBRC 13307 / NCIMB 12785 / NRRL 3585 / VKM Ac-602</strain>
        <plasmid evidence="2">pSCL4</plasmid>
    </source>
</reference>
<dbReference type="EMBL" id="CM000914">
    <property type="protein sequence ID" value="EFG03663.2"/>
    <property type="molecule type" value="Genomic_DNA"/>
</dbReference>
<dbReference type="Proteomes" id="UP000002357">
    <property type="component" value="Plasmid pSCL4"/>
</dbReference>
<gene>
    <name evidence="2" type="ORF">SCLAV_p0172</name>
</gene>
<organism evidence="2 3">
    <name type="scientific">Streptomyces clavuligerus</name>
    <dbReference type="NCBI Taxonomy" id="1901"/>
    <lineage>
        <taxon>Bacteria</taxon>
        <taxon>Bacillati</taxon>
        <taxon>Actinomycetota</taxon>
        <taxon>Actinomycetes</taxon>
        <taxon>Kitasatosporales</taxon>
        <taxon>Streptomycetaceae</taxon>
        <taxon>Streptomyces</taxon>
    </lineage>
</organism>
<feature type="region of interest" description="Disordered" evidence="1">
    <location>
        <begin position="1"/>
        <end position="37"/>
    </location>
</feature>
<feature type="compositionally biased region" description="Basic and acidic residues" evidence="1">
    <location>
        <begin position="118"/>
        <end position="128"/>
    </location>
</feature>
<evidence type="ECO:0000313" key="2">
    <source>
        <dbReference type="EMBL" id="EFG03663.2"/>
    </source>
</evidence>
<sequence length="188" mass="19327">MTHQQQARLQRAKSCASAGHRGSGAVPDAVTHHHGAHHGESIVIRCTGVESARRSSLGVLYPVAMRDIGWTPPGGWAMPGIVNTATVFGNDPDPDPGNNCPPRGDDPRCTTEARSSPRTRETSSDRRGRPGLPGAPSCGSAGPAEPQLSIHSPPVPVATAQRTPFSALFGSPGTGAKTPASLGNPLPG</sequence>
<accession>B5GUF0</accession>